<dbReference type="PROSITE" id="PS51063">
    <property type="entry name" value="HTH_CRP_2"/>
    <property type="match status" value="1"/>
</dbReference>
<feature type="domain" description="Cyclic nucleotide-binding" evidence="4">
    <location>
        <begin position="21"/>
        <end position="141"/>
    </location>
</feature>
<feature type="domain" description="HTH crp-type" evidence="5">
    <location>
        <begin position="155"/>
        <end position="230"/>
    </location>
</feature>
<evidence type="ECO:0000259" key="4">
    <source>
        <dbReference type="PROSITE" id="PS50042"/>
    </source>
</evidence>
<dbReference type="InterPro" id="IPR050397">
    <property type="entry name" value="Env_Response_Regulators"/>
</dbReference>
<dbReference type="PANTHER" id="PTHR24567">
    <property type="entry name" value="CRP FAMILY TRANSCRIPTIONAL REGULATORY PROTEIN"/>
    <property type="match status" value="1"/>
</dbReference>
<dbReference type="SMART" id="SM00419">
    <property type="entry name" value="HTH_CRP"/>
    <property type="match status" value="1"/>
</dbReference>
<dbReference type="SUPFAM" id="SSF51206">
    <property type="entry name" value="cAMP-binding domain-like"/>
    <property type="match status" value="1"/>
</dbReference>
<dbReference type="InterPro" id="IPR000595">
    <property type="entry name" value="cNMP-bd_dom"/>
</dbReference>
<dbReference type="PRINTS" id="PR00034">
    <property type="entry name" value="HTHCRP"/>
</dbReference>
<dbReference type="Pfam" id="PF13545">
    <property type="entry name" value="HTH_Crp_2"/>
    <property type="match status" value="1"/>
</dbReference>
<comment type="caution">
    <text evidence="6">The sequence shown here is derived from an EMBL/GenBank/DDBJ whole genome shotgun (WGS) entry which is preliminary data.</text>
</comment>
<accession>A0ABY1P0F4</accession>
<evidence type="ECO:0000313" key="7">
    <source>
        <dbReference type="Proteomes" id="UP001157961"/>
    </source>
</evidence>
<keyword evidence="1" id="KW-0805">Transcription regulation</keyword>
<dbReference type="InterPro" id="IPR014710">
    <property type="entry name" value="RmlC-like_jellyroll"/>
</dbReference>
<dbReference type="InterPro" id="IPR036390">
    <property type="entry name" value="WH_DNA-bd_sf"/>
</dbReference>
<dbReference type="PANTHER" id="PTHR24567:SF28">
    <property type="entry name" value="LISTERIOLYSIN REGULATORY PROTEIN"/>
    <property type="match status" value="1"/>
</dbReference>
<organism evidence="6 7">
    <name type="scientific">Shimia sagamensis</name>
    <dbReference type="NCBI Taxonomy" id="1566352"/>
    <lineage>
        <taxon>Bacteria</taxon>
        <taxon>Pseudomonadati</taxon>
        <taxon>Pseudomonadota</taxon>
        <taxon>Alphaproteobacteria</taxon>
        <taxon>Rhodobacterales</taxon>
        <taxon>Roseobacteraceae</taxon>
    </lineage>
</organism>
<dbReference type="Gene3D" id="2.60.120.10">
    <property type="entry name" value="Jelly Rolls"/>
    <property type="match status" value="1"/>
</dbReference>
<sequence>MRLPSPSAHPCSQCAFYDQSVWQPVGKGAMSFLTGGFSRSEFAEGQALYMQGDENRGVFCVSRGLFAIRAHSETGNTTLLKLAYPGDVIGFRSYLANDTHKTEARALMPSRVCTVAHRNANRLVQTDAKVLARLTARSIAEIDAARDRIIDAATESNQTRLARILGKLMQAHGTRDGAYLRMHLPLSRTDLADLLGIKPETVSRVLNRLKADGQFVVSGRDIRMPILQPHTSALSGS</sequence>
<gene>
    <name evidence="6" type="ORF">SAMN06265373_104346</name>
</gene>
<dbReference type="Pfam" id="PF00027">
    <property type="entry name" value="cNMP_binding"/>
    <property type="match status" value="1"/>
</dbReference>
<evidence type="ECO:0000256" key="3">
    <source>
        <dbReference type="ARBA" id="ARBA00023163"/>
    </source>
</evidence>
<dbReference type="SUPFAM" id="SSF46785">
    <property type="entry name" value="Winged helix' DNA-binding domain"/>
    <property type="match status" value="1"/>
</dbReference>
<keyword evidence="2" id="KW-0238">DNA-binding</keyword>
<proteinExistence type="predicted"/>
<evidence type="ECO:0000259" key="5">
    <source>
        <dbReference type="PROSITE" id="PS51063"/>
    </source>
</evidence>
<evidence type="ECO:0000256" key="1">
    <source>
        <dbReference type="ARBA" id="ARBA00023015"/>
    </source>
</evidence>
<name>A0ABY1P0F4_9RHOB</name>
<dbReference type="InterPro" id="IPR012318">
    <property type="entry name" value="HTH_CRP"/>
</dbReference>
<evidence type="ECO:0000256" key="2">
    <source>
        <dbReference type="ARBA" id="ARBA00023125"/>
    </source>
</evidence>
<keyword evidence="7" id="KW-1185">Reference proteome</keyword>
<reference evidence="6 7" key="1">
    <citation type="submission" date="2017-05" db="EMBL/GenBank/DDBJ databases">
        <authorList>
            <person name="Varghese N."/>
            <person name="Submissions S."/>
        </authorList>
    </citation>
    <scope>NUCLEOTIDE SEQUENCE [LARGE SCALE GENOMIC DNA]</scope>
    <source>
        <strain evidence="6 7">DSM 29734</strain>
    </source>
</reference>
<dbReference type="CDD" id="cd00038">
    <property type="entry name" value="CAP_ED"/>
    <property type="match status" value="1"/>
</dbReference>
<dbReference type="Proteomes" id="UP001157961">
    <property type="component" value="Unassembled WGS sequence"/>
</dbReference>
<dbReference type="InterPro" id="IPR018490">
    <property type="entry name" value="cNMP-bd_dom_sf"/>
</dbReference>
<keyword evidence="3" id="KW-0804">Transcription</keyword>
<dbReference type="PROSITE" id="PS50042">
    <property type="entry name" value="CNMP_BINDING_3"/>
    <property type="match status" value="1"/>
</dbReference>
<protein>
    <submittedName>
        <fullName evidence="6">CRP/FNR family transcriptional regulator, anaerobic regulatory protein</fullName>
    </submittedName>
</protein>
<evidence type="ECO:0000313" key="6">
    <source>
        <dbReference type="EMBL" id="SMP23337.1"/>
    </source>
</evidence>
<dbReference type="EMBL" id="FXTY01000004">
    <property type="protein sequence ID" value="SMP23337.1"/>
    <property type="molecule type" value="Genomic_DNA"/>
</dbReference>